<dbReference type="InterPro" id="IPR051850">
    <property type="entry name" value="Polysacch_Lyase_4"/>
</dbReference>
<name>A0ABR2BU52_9ROSI</name>
<evidence type="ECO:0000259" key="2">
    <source>
        <dbReference type="Pfam" id="PF14683"/>
    </source>
</evidence>
<dbReference type="SUPFAM" id="SSF49785">
    <property type="entry name" value="Galactose-binding domain-like"/>
    <property type="match status" value="1"/>
</dbReference>
<organism evidence="3 4">
    <name type="scientific">Hibiscus sabdariffa</name>
    <name type="common">roselle</name>
    <dbReference type="NCBI Taxonomy" id="183260"/>
    <lineage>
        <taxon>Eukaryota</taxon>
        <taxon>Viridiplantae</taxon>
        <taxon>Streptophyta</taxon>
        <taxon>Embryophyta</taxon>
        <taxon>Tracheophyta</taxon>
        <taxon>Spermatophyta</taxon>
        <taxon>Magnoliopsida</taxon>
        <taxon>eudicotyledons</taxon>
        <taxon>Gunneridae</taxon>
        <taxon>Pentapetalae</taxon>
        <taxon>rosids</taxon>
        <taxon>malvids</taxon>
        <taxon>Malvales</taxon>
        <taxon>Malvaceae</taxon>
        <taxon>Malvoideae</taxon>
        <taxon>Hibiscus</taxon>
    </lineage>
</organism>
<reference evidence="3 4" key="1">
    <citation type="journal article" date="2024" name="G3 (Bethesda)">
        <title>Genome assembly of Hibiscus sabdariffa L. provides insights into metabolisms of medicinal natural products.</title>
        <authorList>
            <person name="Kim T."/>
        </authorList>
    </citation>
    <scope>NUCLEOTIDE SEQUENCE [LARGE SCALE GENOMIC DNA]</scope>
    <source>
        <strain evidence="3">TK-2024</strain>
        <tissue evidence="3">Old leaves</tissue>
    </source>
</reference>
<keyword evidence="1" id="KW-1133">Transmembrane helix</keyword>
<dbReference type="Proteomes" id="UP001472677">
    <property type="component" value="Unassembled WGS sequence"/>
</dbReference>
<keyword evidence="4" id="KW-1185">Reference proteome</keyword>
<dbReference type="InterPro" id="IPR008979">
    <property type="entry name" value="Galactose-bd-like_sf"/>
</dbReference>
<dbReference type="PANTHER" id="PTHR32018">
    <property type="entry name" value="RHAMNOGALACTURONATE LYASE FAMILY PROTEIN"/>
    <property type="match status" value="1"/>
</dbReference>
<dbReference type="PANTHER" id="PTHR32018:SF6">
    <property type="entry name" value="RHAMNOGALACTURONAN ENDOLYASE"/>
    <property type="match status" value="1"/>
</dbReference>
<proteinExistence type="predicted"/>
<keyword evidence="1" id="KW-0472">Membrane</keyword>
<dbReference type="Pfam" id="PF14683">
    <property type="entry name" value="CBM-like"/>
    <property type="match status" value="1"/>
</dbReference>
<sequence>MEFLTAQPLSSSYRNLTRCLLTHCASVTQTNIDNTVCGIATQIYKVMAIWFILLALVTILRIGSLLMNLGNNTLRPTTWQIKYNLQEVTKTGTYTLQLALASASFAEVQVRFNDPDVVRPHFTTGE</sequence>
<dbReference type="InterPro" id="IPR029411">
    <property type="entry name" value="RG-lyase_III"/>
</dbReference>
<evidence type="ECO:0000256" key="1">
    <source>
        <dbReference type="SAM" id="Phobius"/>
    </source>
</evidence>
<dbReference type="EMBL" id="JBBPBM010000085">
    <property type="protein sequence ID" value="KAK8510474.1"/>
    <property type="molecule type" value="Genomic_DNA"/>
</dbReference>
<evidence type="ECO:0000313" key="4">
    <source>
        <dbReference type="Proteomes" id="UP001472677"/>
    </source>
</evidence>
<feature type="domain" description="Rhamnogalacturonan lyase" evidence="2">
    <location>
        <begin position="72"/>
        <end position="114"/>
    </location>
</feature>
<comment type="caution">
    <text evidence="3">The sequence shown here is derived from an EMBL/GenBank/DDBJ whole genome shotgun (WGS) entry which is preliminary data.</text>
</comment>
<accession>A0ABR2BU52</accession>
<protein>
    <recommendedName>
        <fullName evidence="2">Rhamnogalacturonan lyase domain-containing protein</fullName>
    </recommendedName>
</protein>
<feature type="transmembrane region" description="Helical" evidence="1">
    <location>
        <begin position="48"/>
        <end position="69"/>
    </location>
</feature>
<evidence type="ECO:0000313" key="3">
    <source>
        <dbReference type="EMBL" id="KAK8510474.1"/>
    </source>
</evidence>
<keyword evidence="1" id="KW-0812">Transmembrane</keyword>
<gene>
    <name evidence="3" type="ORF">V6N12_055321</name>
</gene>